<evidence type="ECO:0000313" key="14">
    <source>
        <dbReference type="EMBL" id="ODV68584.1"/>
    </source>
</evidence>
<evidence type="ECO:0000256" key="5">
    <source>
        <dbReference type="ARBA" id="ARBA00022776"/>
    </source>
</evidence>
<comment type="subcellular location">
    <subcellularLocation>
        <location evidence="1 11">Nucleus</location>
    </subcellularLocation>
</comment>
<gene>
    <name evidence="14" type="ORF">HYPBUDRAFT_119996</name>
</gene>
<dbReference type="GO" id="GO:0003680">
    <property type="term" value="F:minor groove of adenine-thymine-rich DNA binding"/>
    <property type="evidence" value="ECO:0007669"/>
    <property type="project" value="EnsemblFungi"/>
</dbReference>
<dbReference type="GO" id="GO:0003682">
    <property type="term" value="F:chromatin binding"/>
    <property type="evidence" value="ECO:0007669"/>
    <property type="project" value="EnsemblFungi"/>
</dbReference>
<dbReference type="RefSeq" id="XP_020077651.1">
    <property type="nucleotide sequence ID" value="XM_020219230.1"/>
</dbReference>
<reference evidence="15" key="1">
    <citation type="submission" date="2016-05" db="EMBL/GenBank/DDBJ databases">
        <title>Comparative genomics of biotechnologically important yeasts.</title>
        <authorList>
            <consortium name="DOE Joint Genome Institute"/>
            <person name="Riley R."/>
            <person name="Haridas S."/>
            <person name="Wolfe K.H."/>
            <person name="Lopes M.R."/>
            <person name="Hittinger C.T."/>
            <person name="Goker M."/>
            <person name="Salamov A."/>
            <person name="Wisecaver J."/>
            <person name="Long T.M."/>
            <person name="Aerts A.L."/>
            <person name="Barry K."/>
            <person name="Choi C."/>
            <person name="Clum A."/>
            <person name="Coughlan A.Y."/>
            <person name="Deshpande S."/>
            <person name="Douglass A.P."/>
            <person name="Hanson S.J."/>
            <person name="Klenk H.-P."/>
            <person name="Labutti K."/>
            <person name="Lapidus A."/>
            <person name="Lindquist E."/>
            <person name="Lipzen A."/>
            <person name="Meier-Kolthoff J.P."/>
            <person name="Ohm R.A."/>
            <person name="Otillar R.P."/>
            <person name="Pangilinan J."/>
            <person name="Peng Y."/>
            <person name="Rokas A."/>
            <person name="Rosa C.A."/>
            <person name="Scheuner C."/>
            <person name="Sibirny A.A."/>
            <person name="Slot J.C."/>
            <person name="Stielow J.B."/>
            <person name="Sun H."/>
            <person name="Kurtzman C.P."/>
            <person name="Blackwell M."/>
            <person name="Grigoriev I.V."/>
            <person name="Jeffries T.W."/>
        </authorList>
    </citation>
    <scope>NUCLEOTIDE SEQUENCE [LARGE SCALE GENOMIC DNA]</scope>
    <source>
        <strain evidence="15">NRRL Y-1933</strain>
    </source>
</reference>
<evidence type="ECO:0000256" key="7">
    <source>
        <dbReference type="ARBA" id="ARBA00023054"/>
    </source>
</evidence>
<evidence type="ECO:0000256" key="10">
    <source>
        <dbReference type="ARBA" id="ARBA00023306"/>
    </source>
</evidence>
<keyword evidence="5" id="KW-0498">Mitosis</keyword>
<organism evidence="14 15">
    <name type="scientific">Hyphopichia burtonii NRRL Y-1933</name>
    <dbReference type="NCBI Taxonomy" id="984485"/>
    <lineage>
        <taxon>Eukaryota</taxon>
        <taxon>Fungi</taxon>
        <taxon>Dikarya</taxon>
        <taxon>Ascomycota</taxon>
        <taxon>Saccharomycotina</taxon>
        <taxon>Pichiomycetes</taxon>
        <taxon>Debaryomycetaceae</taxon>
        <taxon>Hyphopichia</taxon>
    </lineage>
</organism>
<feature type="coiled-coil region" evidence="12">
    <location>
        <begin position="171"/>
        <end position="201"/>
    </location>
</feature>
<dbReference type="Gene3D" id="3.30.70.1620">
    <property type="match status" value="1"/>
</dbReference>
<evidence type="ECO:0000256" key="8">
    <source>
        <dbReference type="ARBA" id="ARBA00023067"/>
    </source>
</evidence>
<dbReference type="GO" id="GO:0005524">
    <property type="term" value="F:ATP binding"/>
    <property type="evidence" value="ECO:0007669"/>
    <property type="project" value="UniProtKB-KW"/>
</dbReference>
<evidence type="ECO:0000256" key="6">
    <source>
        <dbReference type="ARBA" id="ARBA00022840"/>
    </source>
</evidence>
<keyword evidence="4" id="KW-0547">Nucleotide-binding</keyword>
<feature type="coiled-coil region" evidence="12">
    <location>
        <begin position="677"/>
        <end position="919"/>
    </location>
</feature>
<keyword evidence="10" id="KW-0131">Cell cycle</keyword>
<comment type="similarity">
    <text evidence="2">Belongs to the SMC family. SMC2 subfamily.</text>
</comment>
<keyword evidence="15" id="KW-1185">Reference proteome</keyword>
<dbReference type="GeneID" id="30993780"/>
<dbReference type="CDD" id="cd03273">
    <property type="entry name" value="ABC_SMC2_euk"/>
    <property type="match status" value="1"/>
</dbReference>
<dbReference type="FunFam" id="3.40.50.300:FF:000385">
    <property type="entry name" value="Structural maintenance of chromosomes 2"/>
    <property type="match status" value="1"/>
</dbReference>
<sequence length="1171" mass="133536">MKVEELIIDGFKSYATRTVISGWDPQFNAITGLNGSGKSNILDAICFVLGIASMSTVRASNLQDLIYKRGQAGVTKASVTIMFDNLEISKSPIGFENSPKISVTRQIILGGSSKYLVNGHKAQQQTVLNLFQSVQLNINNPNFLIMQGKITKVLNMKPSEILSLIEEAAGTRTFEERKDKAQKTMAKKEQKLTEIRNLLQEEIEPKLEKFRAEKRQFLEFQQIQTDLEKMSRIIAAHDYILYLNKFDQHSTLLNERETIMSNLSKTVDKLNNEIKNLNDDLNQAKSRKNAELQHDSKIKELESIENNLGDEITRLNTHKDITNDNLKDELKKLNKLKQSFNDLKNLIENNVDIYSKLENDYQLVKNNHEQIKDEFYKKEELLSTLSTGVSAKGNTDGGYMAQLKEVKLKLNNSNVFIKQSNLKIDHLKNKIKNDTSKLLQAKKENETLLLQIENYQSEIKAKDKKLIEFGYDSNRVNELKKKDRDLSNQLLKLTHQLDSVKRKVGNNIDFDYSTPYQNFDHSSVKGVAVQLFQLNDAHSDKALALQVCAGGRLYNIIVETADVASSLLEKGNLKKRVTIIPLDKISTRSIPQNIVDYAKSLCPNKVDLAIRLIDYDSELSKAMTYIFGSTFICQDPDTAKKITFDPKIRSRSITVQGDVYDPEGNLSGGSRSNNFSILTIMQEYNQLNKTVTQLQNELNDVRNELNRFEEIGLKTKTLENELNLSKHELSLLQRKLDNNPASAILKENQQNELEINELNEKVKQSKIEISEFEKQIQLIENDMKEFSTNKDDKLKKLQNEVSKLRDSLLEKEQEIKDTSDKFQIMQIESDQQKSELNNLQESISSLETIIEDARLTITLTTNKIDEHTINLQNVRTELDEVKANLLGLNEEINELSQIINDKTKELNDTELQIQKLNHDLGKANSITESLRQKLDSIIEEHDWVTDSNILDSIFQQYPTINSEECHEQVAVLEERFHGMKRKVNPNIMNMIDNVEKKEASLKNMIRTIEKDKSKIENTVSKLNGYKRDTLDQTYKKVSEDFGLIFADLLPGSFAKLVPIDPQDVTKGLAVKVKLGPVWKESLVELSGGQRSLIALSLIMALLQFKPAPMYILDEVDAALDLSHTQNIGHLIKTRFKGSQFIVVSLKEGMFTNANRVFRTRFQDSTSVVSVM</sequence>
<keyword evidence="3" id="KW-0132">Cell division</keyword>
<dbReference type="GO" id="GO:0070550">
    <property type="term" value="P:rDNA chromatin condensation"/>
    <property type="evidence" value="ECO:0007669"/>
    <property type="project" value="EnsemblFungi"/>
</dbReference>
<keyword evidence="7 12" id="KW-0175">Coiled coil</keyword>
<dbReference type="STRING" id="984485.A0A1E4RMT4"/>
<dbReference type="SMART" id="SM00968">
    <property type="entry name" value="SMC_hinge"/>
    <property type="match status" value="1"/>
</dbReference>
<evidence type="ECO:0000256" key="12">
    <source>
        <dbReference type="SAM" id="Coils"/>
    </source>
</evidence>
<accession>A0A1E4RMT4</accession>
<dbReference type="GO" id="GO:0070058">
    <property type="term" value="P:tRNA gene clustering"/>
    <property type="evidence" value="ECO:0007669"/>
    <property type="project" value="EnsemblFungi"/>
</dbReference>
<feature type="coiled-coil region" evidence="12">
    <location>
        <begin position="417"/>
        <end position="496"/>
    </location>
</feature>
<dbReference type="EMBL" id="KV454539">
    <property type="protein sequence ID" value="ODV68584.1"/>
    <property type="molecule type" value="Genomic_DNA"/>
</dbReference>
<proteinExistence type="inferred from homology"/>
<dbReference type="GO" id="GO:0034506">
    <property type="term" value="C:chromosome, centromeric core domain"/>
    <property type="evidence" value="ECO:0007669"/>
    <property type="project" value="EnsemblFungi"/>
</dbReference>
<keyword evidence="6" id="KW-0067">ATP-binding</keyword>
<feature type="domain" description="SMC hinge" evidence="13">
    <location>
        <begin position="522"/>
        <end position="643"/>
    </location>
</feature>
<dbReference type="SUPFAM" id="SSF52540">
    <property type="entry name" value="P-loop containing nucleoside triphosphate hydrolases"/>
    <property type="match status" value="1"/>
</dbReference>
<dbReference type="GO" id="GO:0007076">
    <property type="term" value="P:mitotic chromosome condensation"/>
    <property type="evidence" value="ECO:0007669"/>
    <property type="project" value="EnsemblFungi"/>
</dbReference>
<dbReference type="AlphaFoldDB" id="A0A1E4RMT4"/>
<dbReference type="PANTHER" id="PTHR43977">
    <property type="entry name" value="STRUCTURAL MAINTENANCE OF CHROMOSOMES PROTEIN 3"/>
    <property type="match status" value="1"/>
</dbReference>
<keyword evidence="8" id="KW-0226">DNA condensation</keyword>
<dbReference type="InterPro" id="IPR027417">
    <property type="entry name" value="P-loop_NTPase"/>
</dbReference>
<dbReference type="InterPro" id="IPR024704">
    <property type="entry name" value="SMC"/>
</dbReference>
<dbReference type="GO" id="GO:1990814">
    <property type="term" value="F:DNA/DNA annealing activity"/>
    <property type="evidence" value="ECO:0007669"/>
    <property type="project" value="EnsemblFungi"/>
</dbReference>
<dbReference type="GO" id="GO:0003690">
    <property type="term" value="F:double-stranded DNA binding"/>
    <property type="evidence" value="ECO:0007669"/>
    <property type="project" value="EnsemblFungi"/>
</dbReference>
<evidence type="ECO:0000256" key="9">
    <source>
        <dbReference type="ARBA" id="ARBA00023242"/>
    </source>
</evidence>
<evidence type="ECO:0000256" key="11">
    <source>
        <dbReference type="PIRNR" id="PIRNR005719"/>
    </source>
</evidence>
<dbReference type="SUPFAM" id="SSF75553">
    <property type="entry name" value="Smc hinge domain"/>
    <property type="match status" value="1"/>
</dbReference>
<dbReference type="Proteomes" id="UP000095085">
    <property type="component" value="Unassembled WGS sequence"/>
</dbReference>
<dbReference type="InterPro" id="IPR027120">
    <property type="entry name" value="Smc2_ABC"/>
</dbReference>
<dbReference type="GO" id="GO:0016887">
    <property type="term" value="F:ATP hydrolysis activity"/>
    <property type="evidence" value="ECO:0007669"/>
    <property type="project" value="EnsemblFungi"/>
</dbReference>
<dbReference type="Gene3D" id="3.40.50.300">
    <property type="entry name" value="P-loop containing nucleotide triphosphate hydrolases"/>
    <property type="match status" value="2"/>
</dbReference>
<dbReference type="GO" id="GO:0051301">
    <property type="term" value="P:cell division"/>
    <property type="evidence" value="ECO:0007669"/>
    <property type="project" value="UniProtKB-KW"/>
</dbReference>
<dbReference type="GO" id="GO:1903342">
    <property type="term" value="P:negative regulation of meiotic DNA double-strand break formation"/>
    <property type="evidence" value="ECO:0007669"/>
    <property type="project" value="EnsemblFungi"/>
</dbReference>
<protein>
    <recommendedName>
        <fullName evidence="11">Structural maintenance of chromosomes protein</fullName>
    </recommendedName>
</protein>
<dbReference type="InterPro" id="IPR003395">
    <property type="entry name" value="RecF/RecN/SMC_N"/>
</dbReference>
<name>A0A1E4RMT4_9ASCO</name>
<dbReference type="GO" id="GO:0005730">
    <property type="term" value="C:nucleolus"/>
    <property type="evidence" value="ECO:0007669"/>
    <property type="project" value="EnsemblFungi"/>
</dbReference>
<keyword evidence="9 11" id="KW-0539">Nucleus</keyword>
<dbReference type="FunFam" id="3.40.50.300:FF:000278">
    <property type="entry name" value="Structural maintenance of chromosomes 2"/>
    <property type="match status" value="1"/>
</dbReference>
<evidence type="ECO:0000313" key="15">
    <source>
        <dbReference type="Proteomes" id="UP000095085"/>
    </source>
</evidence>
<dbReference type="GO" id="GO:0000776">
    <property type="term" value="C:kinetochore"/>
    <property type="evidence" value="ECO:0007669"/>
    <property type="project" value="EnsemblFungi"/>
</dbReference>
<evidence type="ECO:0000256" key="3">
    <source>
        <dbReference type="ARBA" id="ARBA00022618"/>
    </source>
</evidence>
<dbReference type="GO" id="GO:0000796">
    <property type="term" value="C:condensin complex"/>
    <property type="evidence" value="ECO:0007669"/>
    <property type="project" value="EnsemblFungi"/>
</dbReference>
<evidence type="ECO:0000256" key="1">
    <source>
        <dbReference type="ARBA" id="ARBA00004123"/>
    </source>
</evidence>
<dbReference type="Gene3D" id="1.20.1060.20">
    <property type="match status" value="1"/>
</dbReference>
<evidence type="ECO:0000256" key="4">
    <source>
        <dbReference type="ARBA" id="ARBA00022741"/>
    </source>
</evidence>
<dbReference type="Pfam" id="PF02463">
    <property type="entry name" value="SMC_N"/>
    <property type="match status" value="1"/>
</dbReference>
<dbReference type="Pfam" id="PF06470">
    <property type="entry name" value="SMC_hinge"/>
    <property type="match status" value="1"/>
</dbReference>
<dbReference type="OrthoDB" id="10255539at2759"/>
<dbReference type="GO" id="GO:0005737">
    <property type="term" value="C:cytoplasm"/>
    <property type="evidence" value="ECO:0007669"/>
    <property type="project" value="EnsemblFungi"/>
</dbReference>
<evidence type="ECO:0000256" key="2">
    <source>
        <dbReference type="ARBA" id="ARBA00005231"/>
    </source>
</evidence>
<dbReference type="InterPro" id="IPR010935">
    <property type="entry name" value="SMC_hinge"/>
</dbReference>
<dbReference type="GO" id="GO:0000791">
    <property type="term" value="C:euchromatin"/>
    <property type="evidence" value="ECO:0007669"/>
    <property type="project" value="EnsemblFungi"/>
</dbReference>
<dbReference type="PIRSF" id="PIRSF005719">
    <property type="entry name" value="SMC"/>
    <property type="match status" value="1"/>
</dbReference>
<dbReference type="InterPro" id="IPR036277">
    <property type="entry name" value="SMC_hinge_sf"/>
</dbReference>
<feature type="coiled-coil region" evidence="12">
    <location>
        <begin position="253"/>
        <end position="374"/>
    </location>
</feature>
<evidence type="ECO:0000259" key="13">
    <source>
        <dbReference type="SMART" id="SM00968"/>
    </source>
</evidence>